<dbReference type="EMBL" id="AP019297">
    <property type="protein sequence ID" value="BBG94743.1"/>
    <property type="molecule type" value="Genomic_DNA"/>
</dbReference>
<dbReference type="InterPro" id="IPR002885">
    <property type="entry name" value="PPR_rpt"/>
</dbReference>
<evidence type="ECO:0008006" key="5">
    <source>
        <dbReference type="Google" id="ProtNLM"/>
    </source>
</evidence>
<organism evidence="4">
    <name type="scientific">Prunus dulcis</name>
    <name type="common">Almond</name>
    <name type="synonym">Amygdalus dulcis</name>
    <dbReference type="NCBI Taxonomy" id="3755"/>
    <lineage>
        <taxon>Eukaryota</taxon>
        <taxon>Viridiplantae</taxon>
        <taxon>Streptophyta</taxon>
        <taxon>Embryophyta</taxon>
        <taxon>Tracheophyta</taxon>
        <taxon>Spermatophyta</taxon>
        <taxon>Magnoliopsida</taxon>
        <taxon>eudicotyledons</taxon>
        <taxon>Gunneridae</taxon>
        <taxon>Pentapetalae</taxon>
        <taxon>rosids</taxon>
        <taxon>fabids</taxon>
        <taxon>Rosales</taxon>
        <taxon>Rosaceae</taxon>
        <taxon>Amygdaloideae</taxon>
        <taxon>Amygdaleae</taxon>
        <taxon>Prunus</taxon>
    </lineage>
</organism>
<feature type="compositionally biased region" description="Basic residues" evidence="3">
    <location>
        <begin position="57"/>
        <end position="67"/>
    </location>
</feature>
<dbReference type="NCBIfam" id="TIGR00756">
    <property type="entry name" value="PPR"/>
    <property type="match status" value="1"/>
</dbReference>
<name>A0A4Y1QS93_PRUDU</name>
<dbReference type="InterPro" id="IPR011990">
    <property type="entry name" value="TPR-like_helical_dom_sf"/>
</dbReference>
<reference evidence="4" key="1">
    <citation type="journal article" date="2019" name="Science">
        <title>Mutation of a bHLH transcription factor allowed almond domestication.</title>
        <authorList>
            <person name="Sanchez-Perez R."/>
            <person name="Pavan S."/>
            <person name="Mazzeo R."/>
            <person name="Moldovan C."/>
            <person name="Aiese Cigliano R."/>
            <person name="Del Cueto J."/>
            <person name="Ricciardi F."/>
            <person name="Lotti C."/>
            <person name="Ricciardi L."/>
            <person name="Dicenta F."/>
            <person name="Lopez-Marques R.L."/>
            <person name="Lindberg Moller B."/>
        </authorList>
    </citation>
    <scope>NUCLEOTIDE SEQUENCE</scope>
</reference>
<dbReference type="Gene3D" id="1.25.40.10">
    <property type="entry name" value="Tetratricopeptide repeat domain"/>
    <property type="match status" value="1"/>
</dbReference>
<dbReference type="AlphaFoldDB" id="A0A4Y1QS93"/>
<gene>
    <name evidence="4" type="ORF">Prudu_003101</name>
</gene>
<evidence type="ECO:0000256" key="1">
    <source>
        <dbReference type="ARBA" id="ARBA00022737"/>
    </source>
</evidence>
<evidence type="ECO:0000256" key="3">
    <source>
        <dbReference type="SAM" id="MobiDB-lite"/>
    </source>
</evidence>
<feature type="region of interest" description="Disordered" evidence="3">
    <location>
        <begin position="51"/>
        <end position="70"/>
    </location>
</feature>
<accession>A0A4Y1QS93</accession>
<evidence type="ECO:0000256" key="2">
    <source>
        <dbReference type="PROSITE-ProRule" id="PRU00708"/>
    </source>
</evidence>
<evidence type="ECO:0000313" key="4">
    <source>
        <dbReference type="EMBL" id="BBG94743.1"/>
    </source>
</evidence>
<sequence length="121" mass="13694">MSYDLKPDVVTYTTLMKTLIRVDKFYKVPAVYEEMILSRCTPDRKARAMLRSLGSNRKVRPKPRKSKFTSNYGPQFLAAHGVSQSLLETNGEVVERAEPHPIGPVREEAADAGLFLNIRVQ</sequence>
<proteinExistence type="predicted"/>
<keyword evidence="1" id="KW-0677">Repeat</keyword>
<dbReference type="PROSITE" id="PS51375">
    <property type="entry name" value="PPR"/>
    <property type="match status" value="1"/>
</dbReference>
<feature type="repeat" description="PPR" evidence="2">
    <location>
        <begin position="8"/>
        <end position="42"/>
    </location>
</feature>
<protein>
    <recommendedName>
        <fullName evidence="5">Pentatricopeptide repeat superfamily protein</fullName>
    </recommendedName>
</protein>